<reference evidence="5" key="1">
    <citation type="submission" date="2017-04" db="EMBL/GenBank/DDBJ databases">
        <title>Function of individual gut microbiota members based on whole genome sequencing of pure cultures obtained from chicken caecum.</title>
        <authorList>
            <person name="Medvecky M."/>
            <person name="Cejkova D."/>
            <person name="Polansky O."/>
            <person name="Karasova D."/>
            <person name="Kubasova T."/>
            <person name="Cizek A."/>
            <person name="Rychlik I."/>
        </authorList>
    </citation>
    <scope>NUCLEOTIDE SEQUENCE [LARGE SCALE GENOMIC DNA]</scope>
    <source>
        <strain evidence="5">An144</strain>
    </source>
</reference>
<evidence type="ECO:0000256" key="1">
    <source>
        <dbReference type="ARBA" id="ARBA00006525"/>
    </source>
</evidence>
<feature type="domain" description="Smf/DprA SLOG" evidence="2">
    <location>
        <begin position="80"/>
        <end position="289"/>
    </location>
</feature>
<dbReference type="Pfam" id="PF02481">
    <property type="entry name" value="DNA_processg_A"/>
    <property type="match status" value="1"/>
</dbReference>
<dbReference type="SUPFAM" id="SSF102405">
    <property type="entry name" value="MCP/YpsA-like"/>
    <property type="match status" value="1"/>
</dbReference>
<dbReference type="RefSeq" id="WP_047342803.1">
    <property type="nucleotide sequence ID" value="NZ_JAXOGD010000022.1"/>
</dbReference>
<protein>
    <submittedName>
        <fullName evidence="3">DNA processing protein DprA</fullName>
    </submittedName>
    <submittedName>
        <fullName evidence="4">DNA protecting protein DprA</fullName>
    </submittedName>
</protein>
<evidence type="ECO:0000313" key="3">
    <source>
        <dbReference type="EMBL" id="OUQ09524.1"/>
    </source>
</evidence>
<proteinExistence type="inferred from homology"/>
<comment type="similarity">
    <text evidence="1">Belongs to the DprA/Smf family.</text>
</comment>
<reference evidence="3" key="3">
    <citation type="journal article" date="2018" name="BMC Genomics">
        <title>Whole genome sequencing and function prediction of 133 gut anaerobes isolated from chicken caecum in pure cultures.</title>
        <authorList>
            <person name="Medvecky M."/>
            <person name="Cejkova D."/>
            <person name="Polansky O."/>
            <person name="Karasova D."/>
            <person name="Kubasova T."/>
            <person name="Cizek A."/>
            <person name="Rychlik I."/>
        </authorList>
    </citation>
    <scope>NUCLEOTIDE SEQUENCE</scope>
    <source>
        <strain evidence="3">An144</strain>
    </source>
</reference>
<evidence type="ECO:0000313" key="4">
    <source>
        <dbReference type="EMBL" id="OUZ19252.1"/>
    </source>
</evidence>
<dbReference type="Proteomes" id="UP000196503">
    <property type="component" value="Unassembled WGS sequence"/>
</dbReference>
<dbReference type="EMBL" id="NIBL01000001">
    <property type="protein sequence ID" value="OUZ19252.1"/>
    <property type="molecule type" value="Genomic_DNA"/>
</dbReference>
<gene>
    <name evidence="4" type="ORF">A5869_000901</name>
    <name evidence="3" type="ORF">B5E88_09630</name>
</gene>
<sequence length="295" mass="33267">MFERLSNLEQLCVKLSYLPLSIQKKWRAFGYFVAHPLTELAQQGPIIMRELQISQHQDLFLHYWQELDEQKLADLTAEQKFITILSDDYPDVLKETYQPPLVLFYEGDKSLLHQRQIAIVGSRLASPYAYQVMEQLLPPLIDDGVVITSGLAKGVDSYAHQLAMIYHGKTIGVVGCGIDICYPKEVRSIYERMKTQQLIVSEYPATTPVRRFHFPLRNRIIAGLAEGVCVIEAKDKSGSLITAQLAIDEGRSVFSVPGEVLSRRNTGTLKLIQDGAKCVISASDILDELPNFRVK</sequence>
<dbReference type="PANTHER" id="PTHR43022:SF1">
    <property type="entry name" value="PROTEIN SMF"/>
    <property type="match status" value="1"/>
</dbReference>
<evidence type="ECO:0000313" key="6">
    <source>
        <dbReference type="Proteomes" id="UP000196503"/>
    </source>
</evidence>
<dbReference type="PANTHER" id="PTHR43022">
    <property type="entry name" value="PROTEIN SMF"/>
    <property type="match status" value="1"/>
</dbReference>
<dbReference type="GO" id="GO:0009294">
    <property type="term" value="P:DNA-mediated transformation"/>
    <property type="evidence" value="ECO:0007669"/>
    <property type="project" value="InterPro"/>
</dbReference>
<evidence type="ECO:0000313" key="5">
    <source>
        <dbReference type="Proteomes" id="UP000196074"/>
    </source>
</evidence>
<dbReference type="AlphaFoldDB" id="A0A1Y4QW37"/>
<comment type="caution">
    <text evidence="3">The sequence shown here is derived from an EMBL/GenBank/DDBJ whole genome shotgun (WGS) entry which is preliminary data.</text>
</comment>
<dbReference type="InterPro" id="IPR003488">
    <property type="entry name" value="DprA"/>
</dbReference>
<dbReference type="EMBL" id="NFLC01000021">
    <property type="protein sequence ID" value="OUQ09524.1"/>
    <property type="molecule type" value="Genomic_DNA"/>
</dbReference>
<dbReference type="Proteomes" id="UP000196074">
    <property type="component" value="Unassembled WGS sequence"/>
</dbReference>
<accession>A0A1Y4QW37</accession>
<dbReference type="Gene3D" id="3.40.50.450">
    <property type="match status" value="1"/>
</dbReference>
<name>A0A1Y4QW37_9ENTE</name>
<organism evidence="3 5">
    <name type="scientific">Enterococcus cecorum</name>
    <dbReference type="NCBI Taxonomy" id="44008"/>
    <lineage>
        <taxon>Bacteria</taxon>
        <taxon>Bacillati</taxon>
        <taxon>Bacillota</taxon>
        <taxon>Bacilli</taxon>
        <taxon>Lactobacillales</taxon>
        <taxon>Enterococcaceae</taxon>
        <taxon>Enterococcus</taxon>
    </lineage>
</organism>
<reference evidence="4 6" key="2">
    <citation type="submission" date="2017-05" db="EMBL/GenBank/DDBJ databases">
        <title>The Genome Sequence of Enterococcus faecium 2D5_DIV0622.</title>
        <authorList>
            <consortium name="The Broad Institute Genomics Platform"/>
            <consortium name="The Broad Institute Genomic Center for Infectious Diseases"/>
            <person name="Earl A."/>
            <person name="Manson A."/>
            <person name="Schwartman J."/>
            <person name="Gilmore M."/>
            <person name="Abouelleil A."/>
            <person name="Cao P."/>
            <person name="Chapman S."/>
            <person name="Cusick C."/>
            <person name="Shea T."/>
            <person name="Young S."/>
            <person name="Neafsey D."/>
            <person name="Nusbaum C."/>
            <person name="Birren B."/>
        </authorList>
    </citation>
    <scope>NUCLEOTIDE SEQUENCE [LARGE SCALE GENOMIC DNA]</scope>
    <source>
        <strain evidence="4 6">2D5_DIV0622</strain>
    </source>
</reference>
<dbReference type="NCBIfam" id="TIGR00732">
    <property type="entry name" value="dprA"/>
    <property type="match status" value="1"/>
</dbReference>
<evidence type="ECO:0000259" key="2">
    <source>
        <dbReference type="Pfam" id="PF02481"/>
    </source>
</evidence>
<dbReference type="InterPro" id="IPR057666">
    <property type="entry name" value="DrpA_SLOG"/>
</dbReference>